<proteinExistence type="predicted"/>
<comment type="caution">
    <text evidence="1">The sequence shown here is derived from an EMBL/GenBank/DDBJ whole genome shotgun (WGS) entry which is preliminary data.</text>
</comment>
<protein>
    <submittedName>
        <fullName evidence="1">Transcriptional regulator</fullName>
    </submittedName>
</protein>
<gene>
    <name evidence="1" type="ORF">H8S45_00385</name>
</gene>
<evidence type="ECO:0000313" key="2">
    <source>
        <dbReference type="Proteomes" id="UP000606499"/>
    </source>
</evidence>
<dbReference type="EMBL" id="JACOPL010000001">
    <property type="protein sequence ID" value="MBC5723934.1"/>
    <property type="molecule type" value="Genomic_DNA"/>
</dbReference>
<dbReference type="Proteomes" id="UP000606499">
    <property type="component" value="Unassembled WGS sequence"/>
</dbReference>
<dbReference type="AlphaFoldDB" id="A0A923LTY3"/>
<keyword evidence="2" id="KW-1185">Reference proteome</keyword>
<accession>A0A923LTY3</accession>
<name>A0A923LTY3_9FIRM</name>
<sequence length="49" mass="5536">MLQAALTVRAGVSRNTISLTVTGPFNPTPKLTLIQFIALYKKFENLFYF</sequence>
<evidence type="ECO:0000313" key="1">
    <source>
        <dbReference type="EMBL" id="MBC5723934.1"/>
    </source>
</evidence>
<reference evidence="1" key="1">
    <citation type="submission" date="2020-08" db="EMBL/GenBank/DDBJ databases">
        <title>Genome public.</title>
        <authorList>
            <person name="Liu C."/>
            <person name="Sun Q."/>
        </authorList>
    </citation>
    <scope>NUCLEOTIDE SEQUENCE</scope>
    <source>
        <strain evidence="1">NSJ-28</strain>
    </source>
</reference>
<organism evidence="1 2">
    <name type="scientific">Agathobaculum faecis</name>
    <dbReference type="NCBI Taxonomy" id="2763013"/>
    <lineage>
        <taxon>Bacteria</taxon>
        <taxon>Bacillati</taxon>
        <taxon>Bacillota</taxon>
        <taxon>Clostridia</taxon>
        <taxon>Eubacteriales</taxon>
        <taxon>Butyricicoccaceae</taxon>
        <taxon>Agathobaculum</taxon>
    </lineage>
</organism>